<dbReference type="InterPro" id="IPR029058">
    <property type="entry name" value="AB_hydrolase_fold"/>
</dbReference>
<proteinExistence type="predicted"/>
<dbReference type="SUPFAM" id="SSF53474">
    <property type="entry name" value="alpha/beta-Hydrolases"/>
    <property type="match status" value="1"/>
</dbReference>
<dbReference type="Pfam" id="PF12146">
    <property type="entry name" value="Hydrolase_4"/>
    <property type="match status" value="1"/>
</dbReference>
<dbReference type="GO" id="GO:0016787">
    <property type="term" value="F:hydrolase activity"/>
    <property type="evidence" value="ECO:0007669"/>
    <property type="project" value="UniProtKB-KW"/>
</dbReference>
<keyword evidence="2" id="KW-0378">Hydrolase</keyword>
<dbReference type="PANTHER" id="PTHR12277">
    <property type="entry name" value="ALPHA/BETA HYDROLASE DOMAIN-CONTAINING PROTEIN"/>
    <property type="match status" value="1"/>
</dbReference>
<evidence type="ECO:0000259" key="1">
    <source>
        <dbReference type="Pfam" id="PF12146"/>
    </source>
</evidence>
<dbReference type="PANTHER" id="PTHR12277:SF81">
    <property type="entry name" value="PROTEIN ABHD13"/>
    <property type="match status" value="1"/>
</dbReference>
<dbReference type="PROSITE" id="PS51257">
    <property type="entry name" value="PROKAR_LIPOPROTEIN"/>
    <property type="match status" value="1"/>
</dbReference>
<keyword evidence="3" id="KW-1185">Reference proteome</keyword>
<name>A0ABQ4Q717_9BURK</name>
<protein>
    <submittedName>
        <fullName evidence="2">Alpha/beta hydrolase</fullName>
    </submittedName>
</protein>
<dbReference type="InterPro" id="IPR022742">
    <property type="entry name" value="Hydrolase_4"/>
</dbReference>
<reference evidence="2 3" key="1">
    <citation type="journal article" date="2022" name="Int. J. Syst. Evol. Microbiol.">
        <title>Noviherbaspirillum aridicola sp. nov., isolated from an arid soil in Pakistan.</title>
        <authorList>
            <person name="Khan I.U."/>
            <person name="Saqib M."/>
            <person name="Amin A."/>
            <person name="Hussain F."/>
            <person name="Li L."/>
            <person name="Liu Y.H."/>
            <person name="Fang B.Z."/>
            <person name="Ahmed I."/>
            <person name="Li W.J."/>
        </authorList>
    </citation>
    <scope>NUCLEOTIDE SEQUENCE [LARGE SCALE GENOMIC DNA]</scope>
    <source>
        <strain evidence="2 3">NCCP-691</strain>
    </source>
</reference>
<comment type="caution">
    <text evidence="2">The sequence shown here is derived from an EMBL/GenBank/DDBJ whole genome shotgun (WGS) entry which is preliminary data.</text>
</comment>
<dbReference type="Gene3D" id="3.40.50.1820">
    <property type="entry name" value="alpha/beta hydrolase"/>
    <property type="match status" value="1"/>
</dbReference>
<gene>
    <name evidence="2" type="ORF">NCCP691_30380</name>
</gene>
<evidence type="ECO:0000313" key="2">
    <source>
        <dbReference type="EMBL" id="GIZ53024.1"/>
    </source>
</evidence>
<organism evidence="2 3">
    <name type="scientific">Noviherbaspirillum aridicola</name>
    <dbReference type="NCBI Taxonomy" id="2849687"/>
    <lineage>
        <taxon>Bacteria</taxon>
        <taxon>Pseudomonadati</taxon>
        <taxon>Pseudomonadota</taxon>
        <taxon>Betaproteobacteria</taxon>
        <taxon>Burkholderiales</taxon>
        <taxon>Oxalobacteraceae</taxon>
        <taxon>Noviherbaspirillum</taxon>
    </lineage>
</organism>
<dbReference type="EMBL" id="BPMK01000014">
    <property type="protein sequence ID" value="GIZ53024.1"/>
    <property type="molecule type" value="Genomic_DNA"/>
</dbReference>
<dbReference type="PRINTS" id="PR00111">
    <property type="entry name" value="ABHYDROLASE"/>
</dbReference>
<dbReference type="InterPro" id="IPR000073">
    <property type="entry name" value="AB_hydrolase_1"/>
</dbReference>
<dbReference type="RefSeq" id="WP_220809451.1">
    <property type="nucleotide sequence ID" value="NZ_BPMK01000014.1"/>
</dbReference>
<feature type="domain" description="Serine aminopeptidase S33" evidence="1">
    <location>
        <begin position="97"/>
        <end position="203"/>
    </location>
</feature>
<accession>A0ABQ4Q717</accession>
<sequence>MSQKLPSDGLRRFTRRRPLALACLLAIGPLLAAGCAQLSQKERELTFRIEPGTAGWYSGVPEGLVETWLPLKEGGEERLHAWWWPAERADAPALLYLHGARWNLTGHLFRIRQLRDFGFSVLAIDYRGFGKSGGQLPSEETVYEDARVAWRHLASLQPDPSRRFIYGHSLGGAVAVDLAHRLRADTLPAARGLIVESSFTTLADIARSLSYRWLPVQLLLSQKFDSVSKIAEVELPVLLVHGTDDRYVAPRFSEELHAAARGPKKLLLVDGASHNNSMRMAADEYRAALGELFGLGLAPADTLAHEHGAR</sequence>
<evidence type="ECO:0000313" key="3">
    <source>
        <dbReference type="Proteomes" id="UP000887222"/>
    </source>
</evidence>
<dbReference type="Proteomes" id="UP000887222">
    <property type="component" value="Unassembled WGS sequence"/>
</dbReference>